<organism evidence="2 3">
    <name type="scientific">Niveibacterium microcysteis</name>
    <dbReference type="NCBI Taxonomy" id="2811415"/>
    <lineage>
        <taxon>Bacteria</taxon>
        <taxon>Pseudomonadati</taxon>
        <taxon>Pseudomonadota</taxon>
        <taxon>Betaproteobacteria</taxon>
        <taxon>Rhodocyclales</taxon>
        <taxon>Rhodocyclaceae</taxon>
        <taxon>Niveibacterium</taxon>
    </lineage>
</organism>
<dbReference type="Pfam" id="PF08909">
    <property type="entry name" value="DUF1854"/>
    <property type="match status" value="1"/>
</dbReference>
<accession>A0ABX7M1S5</accession>
<evidence type="ECO:0000259" key="1">
    <source>
        <dbReference type="Pfam" id="PF08909"/>
    </source>
</evidence>
<gene>
    <name evidence="2" type="ORF">JY500_14660</name>
</gene>
<dbReference type="EMBL" id="CP071060">
    <property type="protein sequence ID" value="QSI75728.1"/>
    <property type="molecule type" value="Genomic_DNA"/>
</dbReference>
<feature type="domain" description="DUF1854" evidence="1">
    <location>
        <begin position="27"/>
        <end position="156"/>
    </location>
</feature>
<name>A0ABX7M1S5_9RHOO</name>
<dbReference type="InterPro" id="IPR015005">
    <property type="entry name" value="DUF1854"/>
</dbReference>
<evidence type="ECO:0000313" key="3">
    <source>
        <dbReference type="Proteomes" id="UP000663570"/>
    </source>
</evidence>
<keyword evidence="3" id="KW-1185">Reference proteome</keyword>
<reference evidence="2 3" key="1">
    <citation type="submission" date="2021-02" db="EMBL/GenBank/DDBJ databases">
        <title>Niveibacterium changnyeongensis HC41.</title>
        <authorList>
            <person name="Kang M."/>
        </authorList>
    </citation>
    <scope>NUCLEOTIDE SEQUENCE [LARGE SCALE GENOMIC DNA]</scope>
    <source>
        <strain evidence="2 3">HC41</strain>
    </source>
</reference>
<proteinExistence type="predicted"/>
<sequence length="157" mass="17807">MSAMIDWQLERNAFGRLELTDAAGERHENVVPVRAFPIAAPEDGLSLVSQDGHELAWVDRLGDLPPTVREMVETELGSREFVPEIRRLISVSTFATPSTWTVETDRGETQFILRGEEDIRRLAGSTMLIADSHGIQFLIRDPQALDRHSRRLLDRFL</sequence>
<protein>
    <submittedName>
        <fullName evidence="2">DUF1854 domain-containing protein</fullName>
    </submittedName>
</protein>
<dbReference type="Proteomes" id="UP000663570">
    <property type="component" value="Chromosome"/>
</dbReference>
<evidence type="ECO:0000313" key="2">
    <source>
        <dbReference type="EMBL" id="QSI75728.1"/>
    </source>
</evidence>